<gene>
    <name evidence="5" type="ORF">NEJAP_2756</name>
</gene>
<dbReference type="CDD" id="cd07377">
    <property type="entry name" value="WHTH_GntR"/>
    <property type="match status" value="1"/>
</dbReference>
<keyword evidence="1" id="KW-0805">Transcription regulation</keyword>
<reference evidence="5 6" key="1">
    <citation type="journal article" date="2008" name="Int. J. Syst. Evol. Microbiol.">
        <title>Neptunomonas japonica sp. nov., an Osedax japonicus symbiont-like bacterium isolated from sediment adjacent to sperm whale carcasses off Kagoshima, Japan.</title>
        <authorList>
            <person name="Miyazaki M."/>
            <person name="Nogi Y."/>
            <person name="Fujiwara Y."/>
            <person name="Kawato M."/>
            <person name="Kubokawa K."/>
            <person name="Horikoshi K."/>
        </authorList>
    </citation>
    <scope>NUCLEOTIDE SEQUENCE [LARGE SCALE GENOMIC DNA]</scope>
    <source>
        <strain evidence="5 6">JAMM 1380</strain>
    </source>
</reference>
<dbReference type="InterPro" id="IPR036388">
    <property type="entry name" value="WH-like_DNA-bd_sf"/>
</dbReference>
<dbReference type="Gene3D" id="1.10.10.10">
    <property type="entry name" value="Winged helix-like DNA-binding domain superfamily/Winged helix DNA-binding domain"/>
    <property type="match status" value="1"/>
</dbReference>
<name>A0A7R6PDW1_9GAMM</name>
<dbReference type="SUPFAM" id="SSF48008">
    <property type="entry name" value="GntR ligand-binding domain-like"/>
    <property type="match status" value="1"/>
</dbReference>
<dbReference type="RefSeq" id="WP_201347862.1">
    <property type="nucleotide sequence ID" value="NZ_AP014546.1"/>
</dbReference>
<dbReference type="KEGG" id="njp:NEJAP_2756"/>
<proteinExistence type="predicted"/>
<dbReference type="InterPro" id="IPR008920">
    <property type="entry name" value="TF_FadR/GntR_C"/>
</dbReference>
<dbReference type="EMBL" id="AP014546">
    <property type="protein sequence ID" value="BBB30699.1"/>
    <property type="molecule type" value="Genomic_DNA"/>
</dbReference>
<dbReference type="PROSITE" id="PS50949">
    <property type="entry name" value="HTH_GNTR"/>
    <property type="match status" value="1"/>
</dbReference>
<dbReference type="SMART" id="SM00895">
    <property type="entry name" value="FCD"/>
    <property type="match status" value="1"/>
</dbReference>
<protein>
    <submittedName>
        <fullName evidence="5">GntR family transcriptional regulator, transcriptional repressor for pyruvate dehydrogenase complex</fullName>
    </submittedName>
</protein>
<dbReference type="PANTHER" id="PTHR43537">
    <property type="entry name" value="TRANSCRIPTIONAL REGULATOR, GNTR FAMILY"/>
    <property type="match status" value="1"/>
</dbReference>
<evidence type="ECO:0000256" key="1">
    <source>
        <dbReference type="ARBA" id="ARBA00023015"/>
    </source>
</evidence>
<dbReference type="PRINTS" id="PR00035">
    <property type="entry name" value="HTHGNTR"/>
</dbReference>
<evidence type="ECO:0000313" key="5">
    <source>
        <dbReference type="EMBL" id="BBB30699.1"/>
    </source>
</evidence>
<sequence>MKSIDFEPVSQKSLSRQIADQIRQAIIDGSLAADDRLPTEDELAARFSVSRPTIREALKRLAAQNLVRSKRGPTGGTFVNRPSVSDLSDSLAGATTLLMGLNAFSLEEITQTRLELETICCKLASQNRSKEDLEALLCELKTQENPNLSAEEFCASDVNFHRLIANATGNRMLAFVMHTVIEALQPVANMVAHRYREKAVIYNQHKRLFSALSDQDAELCIQILSEQVHYLNEQHNAAKSDKESC</sequence>
<keyword evidence="2" id="KW-0238">DNA-binding</keyword>
<organism evidence="5 6">
    <name type="scientific">Neptunomonas japonica JAMM 1380</name>
    <dbReference type="NCBI Taxonomy" id="1441457"/>
    <lineage>
        <taxon>Bacteria</taxon>
        <taxon>Pseudomonadati</taxon>
        <taxon>Pseudomonadota</taxon>
        <taxon>Gammaproteobacteria</taxon>
        <taxon>Oceanospirillales</taxon>
        <taxon>Oceanospirillaceae</taxon>
        <taxon>Neptunomonas</taxon>
    </lineage>
</organism>
<dbReference type="InterPro" id="IPR011711">
    <property type="entry name" value="GntR_C"/>
</dbReference>
<dbReference type="GO" id="GO:0003677">
    <property type="term" value="F:DNA binding"/>
    <property type="evidence" value="ECO:0007669"/>
    <property type="project" value="UniProtKB-KW"/>
</dbReference>
<feature type="domain" description="HTH gntR-type" evidence="4">
    <location>
        <begin position="12"/>
        <end position="82"/>
    </location>
</feature>
<accession>A0A7R6PDW1</accession>
<keyword evidence="6" id="KW-1185">Reference proteome</keyword>
<dbReference type="Proteomes" id="UP000595332">
    <property type="component" value="Chromosome"/>
</dbReference>
<dbReference type="AlphaFoldDB" id="A0A7R6PDW1"/>
<evidence type="ECO:0000256" key="2">
    <source>
        <dbReference type="ARBA" id="ARBA00023125"/>
    </source>
</evidence>
<dbReference type="Pfam" id="PF00392">
    <property type="entry name" value="GntR"/>
    <property type="match status" value="1"/>
</dbReference>
<dbReference type="SUPFAM" id="SSF46785">
    <property type="entry name" value="Winged helix' DNA-binding domain"/>
    <property type="match status" value="1"/>
</dbReference>
<dbReference type="InterPro" id="IPR000524">
    <property type="entry name" value="Tscrpt_reg_HTH_GntR"/>
</dbReference>
<dbReference type="PANTHER" id="PTHR43537:SF5">
    <property type="entry name" value="UXU OPERON TRANSCRIPTIONAL REGULATOR"/>
    <property type="match status" value="1"/>
</dbReference>
<evidence type="ECO:0000256" key="3">
    <source>
        <dbReference type="ARBA" id="ARBA00023163"/>
    </source>
</evidence>
<evidence type="ECO:0000313" key="6">
    <source>
        <dbReference type="Proteomes" id="UP000595332"/>
    </source>
</evidence>
<dbReference type="Pfam" id="PF07729">
    <property type="entry name" value="FCD"/>
    <property type="match status" value="1"/>
</dbReference>
<evidence type="ECO:0000259" key="4">
    <source>
        <dbReference type="PROSITE" id="PS50949"/>
    </source>
</evidence>
<dbReference type="GO" id="GO:0003700">
    <property type="term" value="F:DNA-binding transcription factor activity"/>
    <property type="evidence" value="ECO:0007669"/>
    <property type="project" value="InterPro"/>
</dbReference>
<keyword evidence="3" id="KW-0804">Transcription</keyword>
<dbReference type="Gene3D" id="1.20.120.530">
    <property type="entry name" value="GntR ligand-binding domain-like"/>
    <property type="match status" value="1"/>
</dbReference>
<dbReference type="InterPro" id="IPR036390">
    <property type="entry name" value="WH_DNA-bd_sf"/>
</dbReference>
<dbReference type="SMART" id="SM00345">
    <property type="entry name" value="HTH_GNTR"/>
    <property type="match status" value="1"/>
</dbReference>
<keyword evidence="5" id="KW-0670">Pyruvate</keyword>